<dbReference type="AlphaFoldDB" id="A0A554LWE4"/>
<comment type="caution">
    <text evidence="5">The sequence shown here is derived from an EMBL/GenBank/DDBJ whole genome shotgun (WGS) entry which is preliminary data.</text>
</comment>
<dbReference type="InterPro" id="IPR001310">
    <property type="entry name" value="Histidine_triad_HIT"/>
</dbReference>
<dbReference type="InterPro" id="IPR019808">
    <property type="entry name" value="Histidine_triad_CS"/>
</dbReference>
<gene>
    <name evidence="5" type="ORF">CEN88_123</name>
</gene>
<evidence type="ECO:0000256" key="2">
    <source>
        <dbReference type="PIRSR" id="PIRSR601310-3"/>
    </source>
</evidence>
<evidence type="ECO:0000259" key="4">
    <source>
        <dbReference type="PROSITE" id="PS51084"/>
    </source>
</evidence>
<dbReference type="CDD" id="cd01276">
    <property type="entry name" value="PKCI_related"/>
    <property type="match status" value="1"/>
</dbReference>
<feature type="active site" description="Tele-AMP-histidine intermediate" evidence="1">
    <location>
        <position position="100"/>
    </location>
</feature>
<dbReference type="Proteomes" id="UP000318711">
    <property type="component" value="Unassembled WGS sequence"/>
</dbReference>
<feature type="short sequence motif" description="Histidine triad motif" evidence="2 3">
    <location>
        <begin position="98"/>
        <end position="102"/>
    </location>
</feature>
<dbReference type="EMBL" id="VMGL01000009">
    <property type="protein sequence ID" value="TSC97195.1"/>
    <property type="molecule type" value="Genomic_DNA"/>
</dbReference>
<evidence type="ECO:0000313" key="5">
    <source>
        <dbReference type="EMBL" id="TSC97195.1"/>
    </source>
</evidence>
<dbReference type="InterPro" id="IPR011146">
    <property type="entry name" value="HIT-like"/>
</dbReference>
<name>A0A554LWE4_9BACT</name>
<sequence length="168" mass="18554">MNNCLFCQIAAGEIPADRVYQDEDFFAFKDIRPKAPVHILIIPKKHIESIKNATAEDVELMGRLLLAAQKIAQELQVEESGYRLVFNTRGHAGAEIDHLHLHLLAGRALGSKPVDEALSIIAEGAHSGSKIPRADARGIFIIIKNSLPRNSNTFPTAVVFMLDIQYLC</sequence>
<dbReference type="GO" id="GO:0003824">
    <property type="term" value="F:catalytic activity"/>
    <property type="evidence" value="ECO:0007669"/>
    <property type="project" value="InterPro"/>
</dbReference>
<reference evidence="5 6" key="1">
    <citation type="submission" date="2017-07" db="EMBL/GenBank/DDBJ databases">
        <title>Mechanisms for carbon and nitrogen cycling indicate functional differentiation within the Candidate Phyla Radiation.</title>
        <authorList>
            <person name="Danczak R.E."/>
            <person name="Johnston M.D."/>
            <person name="Kenah C."/>
            <person name="Slattery M."/>
            <person name="Wrighton K.C."/>
            <person name="Wilkins M.J."/>
        </authorList>
    </citation>
    <scope>NUCLEOTIDE SEQUENCE [LARGE SCALE GENOMIC DNA]</scope>
    <source>
        <strain evidence="5">Licking1014_2</strain>
    </source>
</reference>
<evidence type="ECO:0000313" key="6">
    <source>
        <dbReference type="Proteomes" id="UP000318711"/>
    </source>
</evidence>
<evidence type="ECO:0000256" key="1">
    <source>
        <dbReference type="PIRSR" id="PIRSR601310-1"/>
    </source>
</evidence>
<dbReference type="PROSITE" id="PS51084">
    <property type="entry name" value="HIT_2"/>
    <property type="match status" value="1"/>
</dbReference>
<dbReference type="InterPro" id="IPR036265">
    <property type="entry name" value="HIT-like_sf"/>
</dbReference>
<dbReference type="PRINTS" id="PR00332">
    <property type="entry name" value="HISTRIAD"/>
</dbReference>
<proteinExistence type="predicted"/>
<dbReference type="Pfam" id="PF01230">
    <property type="entry name" value="HIT"/>
    <property type="match status" value="1"/>
</dbReference>
<feature type="domain" description="HIT" evidence="4">
    <location>
        <begin position="5"/>
        <end position="114"/>
    </location>
</feature>
<accession>A0A554LWE4</accession>
<evidence type="ECO:0000256" key="3">
    <source>
        <dbReference type="PROSITE-ProRule" id="PRU00464"/>
    </source>
</evidence>
<protein>
    <submittedName>
        <fullName evidence="5">Hit-like protein involved in cell-cycle regulation</fullName>
    </submittedName>
</protein>
<dbReference type="Gene3D" id="3.30.428.10">
    <property type="entry name" value="HIT-like"/>
    <property type="match status" value="1"/>
</dbReference>
<dbReference type="PANTHER" id="PTHR23089">
    <property type="entry name" value="HISTIDINE TRIAD HIT PROTEIN"/>
    <property type="match status" value="1"/>
</dbReference>
<organism evidence="5 6">
    <name type="scientific">Candidatus Berkelbacteria bacterium Licking1014_2</name>
    <dbReference type="NCBI Taxonomy" id="2017146"/>
    <lineage>
        <taxon>Bacteria</taxon>
        <taxon>Candidatus Berkelbacteria</taxon>
    </lineage>
</organism>
<dbReference type="PROSITE" id="PS00892">
    <property type="entry name" value="HIT_1"/>
    <property type="match status" value="1"/>
</dbReference>
<dbReference type="SUPFAM" id="SSF54197">
    <property type="entry name" value="HIT-like"/>
    <property type="match status" value="1"/>
</dbReference>